<feature type="transmembrane region" description="Helical" evidence="7">
    <location>
        <begin position="9"/>
        <end position="29"/>
    </location>
</feature>
<evidence type="ECO:0000259" key="8">
    <source>
        <dbReference type="PROSITE" id="PS50928"/>
    </source>
</evidence>
<keyword evidence="4 7" id="KW-0812">Transmembrane</keyword>
<comment type="subcellular location">
    <subcellularLocation>
        <location evidence="1 7">Cell membrane</location>
        <topology evidence="1 7">Multi-pass membrane protein</topology>
    </subcellularLocation>
</comment>
<proteinExistence type="inferred from homology"/>
<dbReference type="PROSITE" id="PS50928">
    <property type="entry name" value="ABC_TM1"/>
    <property type="match status" value="1"/>
</dbReference>
<dbReference type="CDD" id="cd06261">
    <property type="entry name" value="TM_PBP2"/>
    <property type="match status" value="1"/>
</dbReference>
<evidence type="ECO:0000256" key="3">
    <source>
        <dbReference type="ARBA" id="ARBA00022475"/>
    </source>
</evidence>
<evidence type="ECO:0000256" key="5">
    <source>
        <dbReference type="ARBA" id="ARBA00022989"/>
    </source>
</evidence>
<feature type="transmembrane region" description="Helical" evidence="7">
    <location>
        <begin position="238"/>
        <end position="260"/>
    </location>
</feature>
<evidence type="ECO:0000256" key="6">
    <source>
        <dbReference type="ARBA" id="ARBA00023136"/>
    </source>
</evidence>
<dbReference type="STRING" id="1522368.IN07_10050"/>
<dbReference type="Gene3D" id="1.10.3720.10">
    <property type="entry name" value="MetI-like"/>
    <property type="match status" value="1"/>
</dbReference>
<evidence type="ECO:0000256" key="7">
    <source>
        <dbReference type="RuleBase" id="RU363032"/>
    </source>
</evidence>
<feature type="domain" description="ABC transmembrane type-1" evidence="8">
    <location>
        <begin position="95"/>
        <end position="303"/>
    </location>
</feature>
<dbReference type="InterPro" id="IPR000515">
    <property type="entry name" value="MetI-like"/>
</dbReference>
<keyword evidence="3" id="KW-1003">Cell membrane</keyword>
<dbReference type="GO" id="GO:0005886">
    <property type="term" value="C:plasma membrane"/>
    <property type="evidence" value="ECO:0007669"/>
    <property type="project" value="UniProtKB-SubCell"/>
</dbReference>
<keyword evidence="10" id="KW-1185">Reference proteome</keyword>
<dbReference type="Pfam" id="PF00528">
    <property type="entry name" value="BPD_transp_1"/>
    <property type="match status" value="1"/>
</dbReference>
<dbReference type="PANTHER" id="PTHR43163">
    <property type="entry name" value="DIPEPTIDE TRANSPORT SYSTEM PERMEASE PROTEIN DPPB-RELATED"/>
    <property type="match status" value="1"/>
</dbReference>
<dbReference type="Pfam" id="PF19300">
    <property type="entry name" value="BPD_transp_1_N"/>
    <property type="match status" value="1"/>
</dbReference>
<dbReference type="SUPFAM" id="SSF161098">
    <property type="entry name" value="MetI-like"/>
    <property type="match status" value="1"/>
</dbReference>
<dbReference type="AlphaFoldDB" id="A0A098Y8Q5"/>
<dbReference type="PANTHER" id="PTHR43163:SF3">
    <property type="entry name" value="PEPTIDE ABC TRANSPORTER PERMEASE PROTEIN"/>
    <property type="match status" value="1"/>
</dbReference>
<feature type="transmembrane region" description="Helical" evidence="7">
    <location>
        <begin position="95"/>
        <end position="121"/>
    </location>
</feature>
<comment type="similarity">
    <text evidence="7">Belongs to the binding-protein-dependent transport system permease family.</text>
</comment>
<name>A0A098Y8Q5_9ACTN</name>
<evidence type="ECO:0000256" key="2">
    <source>
        <dbReference type="ARBA" id="ARBA00022448"/>
    </source>
</evidence>
<protein>
    <submittedName>
        <fullName evidence="9">ABC transporter permease</fullName>
    </submittedName>
</protein>
<comment type="caution">
    <text evidence="9">The sequence shown here is derived from an EMBL/GenBank/DDBJ whole genome shotgun (WGS) entry which is preliminary data.</text>
</comment>
<feature type="transmembrane region" description="Helical" evidence="7">
    <location>
        <begin position="280"/>
        <end position="302"/>
    </location>
</feature>
<evidence type="ECO:0000256" key="4">
    <source>
        <dbReference type="ARBA" id="ARBA00022692"/>
    </source>
</evidence>
<dbReference type="InterPro" id="IPR045621">
    <property type="entry name" value="BPD_transp_1_N"/>
</dbReference>
<sequence>MLRFVLRRLVSGVVLVGVLSTLAFFLLYAGSGDIARTILGQQATQETVDRLTQQLGLDRPVLSRFGQWVSGAVRGDFGTSWFTSQPVTDAILSRLAVTLSLVIGATVVTAIVAVVLGVLAATRGGVVDRVVQIGSVVAAAVPGFLVAIGLVMVFAISLRIFRPTGYEALADSPTGWLATVTLPVIALSLASIAGVAQQIRGAMLDALRKDYVRTLRSRGLPESRIVYEHVLRNAAGPALSVLGLQFIGLLGGAVIIEQIFAIPGLGQVAVGATARGDIPLVMGLVVVTAVIVVVLNIIVDLLQGWLNPKVRQS</sequence>
<dbReference type="InterPro" id="IPR035906">
    <property type="entry name" value="MetI-like_sf"/>
</dbReference>
<evidence type="ECO:0000313" key="9">
    <source>
        <dbReference type="EMBL" id="KGH46790.1"/>
    </source>
</evidence>
<gene>
    <name evidence="9" type="ORF">IN07_10050</name>
</gene>
<evidence type="ECO:0000313" key="10">
    <source>
        <dbReference type="Proteomes" id="UP000029713"/>
    </source>
</evidence>
<organism evidence="9 10">
    <name type="scientific">Modestobacter caceresii</name>
    <dbReference type="NCBI Taxonomy" id="1522368"/>
    <lineage>
        <taxon>Bacteria</taxon>
        <taxon>Bacillati</taxon>
        <taxon>Actinomycetota</taxon>
        <taxon>Actinomycetes</taxon>
        <taxon>Geodermatophilales</taxon>
        <taxon>Geodermatophilaceae</taxon>
        <taxon>Modestobacter</taxon>
    </lineage>
</organism>
<dbReference type="OrthoDB" id="9778910at2"/>
<feature type="transmembrane region" description="Helical" evidence="7">
    <location>
        <begin position="133"/>
        <end position="156"/>
    </location>
</feature>
<accession>A0A098Y8Q5</accession>
<dbReference type="GO" id="GO:0055085">
    <property type="term" value="P:transmembrane transport"/>
    <property type="evidence" value="ECO:0007669"/>
    <property type="project" value="InterPro"/>
</dbReference>
<dbReference type="Proteomes" id="UP000029713">
    <property type="component" value="Unassembled WGS sequence"/>
</dbReference>
<reference evidence="9 10" key="1">
    <citation type="submission" date="2014-07" db="EMBL/GenBank/DDBJ databases">
        <title>Biosystematic studies on Modestobacter strains isolated from extreme hyper-arid desert soil and from historic building.</title>
        <authorList>
            <person name="Bukarasam K."/>
            <person name="Bull A."/>
            <person name="Girard G."/>
            <person name="van Wezel G."/>
            <person name="Goodfellow M."/>
        </authorList>
    </citation>
    <scope>NUCLEOTIDE SEQUENCE [LARGE SCALE GENOMIC DNA]</scope>
    <source>
        <strain evidence="9 10">KNN45-2b</strain>
    </source>
</reference>
<keyword evidence="6 7" id="KW-0472">Membrane</keyword>
<dbReference type="EMBL" id="JPMX01000040">
    <property type="protein sequence ID" value="KGH46790.1"/>
    <property type="molecule type" value="Genomic_DNA"/>
</dbReference>
<keyword evidence="5 7" id="KW-1133">Transmembrane helix</keyword>
<evidence type="ECO:0000256" key="1">
    <source>
        <dbReference type="ARBA" id="ARBA00004651"/>
    </source>
</evidence>
<feature type="transmembrane region" description="Helical" evidence="7">
    <location>
        <begin position="176"/>
        <end position="196"/>
    </location>
</feature>
<keyword evidence="2 7" id="KW-0813">Transport</keyword>